<name>A0A1G1V608_9BACT</name>
<proteinExistence type="predicted"/>
<accession>A0A1G1V608</accession>
<comment type="caution">
    <text evidence="2">The sequence shown here is derived from an EMBL/GenBank/DDBJ whole genome shotgun (WGS) entry which is preliminary data.</text>
</comment>
<dbReference type="Pfam" id="PF05523">
    <property type="entry name" value="FdtA"/>
    <property type="match status" value="1"/>
</dbReference>
<evidence type="ECO:0000313" key="2">
    <source>
        <dbReference type="EMBL" id="OGY10682.1"/>
    </source>
</evidence>
<protein>
    <recommendedName>
        <fullName evidence="1">Sugar 3,4-ketoisomerase QdtA cupin domain-containing protein</fullName>
    </recommendedName>
</protein>
<evidence type="ECO:0000259" key="1">
    <source>
        <dbReference type="Pfam" id="PF05523"/>
    </source>
</evidence>
<evidence type="ECO:0000313" key="3">
    <source>
        <dbReference type="Proteomes" id="UP000178319"/>
    </source>
</evidence>
<dbReference type="EMBL" id="MHBZ01000031">
    <property type="protein sequence ID" value="OGY10682.1"/>
    <property type="molecule type" value="Genomic_DNA"/>
</dbReference>
<dbReference type="InterPro" id="IPR008894">
    <property type="entry name" value="QdtA_cupin_dom"/>
</dbReference>
<feature type="domain" description="Sugar 3,4-ketoisomerase QdtA cupin" evidence="1">
    <location>
        <begin position="24"/>
        <end position="153"/>
    </location>
</feature>
<dbReference type="Proteomes" id="UP000178319">
    <property type="component" value="Unassembled WGS sequence"/>
</dbReference>
<dbReference type="CDD" id="cd20292">
    <property type="entry name" value="cupin_QdtA-like"/>
    <property type="match status" value="1"/>
</dbReference>
<sequence>MTTERPLPLRLTQELTDKELFVQNSGIVNFQFVPDRPDGNLTIAETGKHIPFPIERAYWINSLKAREAVRGKHAHKELEQVIVCVNGSFRLHLDDGTTQQDIVMDTPKIGIRLGAMLWHEMTNFSPDCVILVLASAPYNEADYIRSYDEFINTLTEEIKA</sequence>
<gene>
    <name evidence="2" type="ORF">A3D26_00780</name>
</gene>
<dbReference type="AlphaFoldDB" id="A0A1G1V608"/>
<dbReference type="SUPFAM" id="SSF51182">
    <property type="entry name" value="RmlC-like cupins"/>
    <property type="match status" value="1"/>
</dbReference>
<dbReference type="InterPro" id="IPR011051">
    <property type="entry name" value="RmlC_Cupin_sf"/>
</dbReference>
<dbReference type="Gene3D" id="2.60.120.10">
    <property type="entry name" value="Jelly Rolls"/>
    <property type="match status" value="1"/>
</dbReference>
<reference evidence="2 3" key="1">
    <citation type="journal article" date="2016" name="Nat. Commun.">
        <title>Thousands of microbial genomes shed light on interconnected biogeochemical processes in an aquifer system.</title>
        <authorList>
            <person name="Anantharaman K."/>
            <person name="Brown C.T."/>
            <person name="Hug L.A."/>
            <person name="Sharon I."/>
            <person name="Castelle C.J."/>
            <person name="Probst A.J."/>
            <person name="Thomas B.C."/>
            <person name="Singh A."/>
            <person name="Wilkins M.J."/>
            <person name="Karaoz U."/>
            <person name="Brodie E.L."/>
            <person name="Williams K.H."/>
            <person name="Hubbard S.S."/>
            <person name="Banfield J.F."/>
        </authorList>
    </citation>
    <scope>NUCLEOTIDE SEQUENCE [LARGE SCALE GENOMIC DNA]</scope>
</reference>
<dbReference type="STRING" id="1797516.A3D26_00780"/>
<organism evidence="2 3">
    <name type="scientific">Candidatus Blackburnbacteria bacterium RIFCSPHIGHO2_02_FULL_44_20</name>
    <dbReference type="NCBI Taxonomy" id="1797516"/>
    <lineage>
        <taxon>Bacteria</taxon>
        <taxon>Candidatus Blackburniibacteriota</taxon>
    </lineage>
</organism>
<dbReference type="InterPro" id="IPR014710">
    <property type="entry name" value="RmlC-like_jellyroll"/>
</dbReference>